<feature type="binding site" evidence="12">
    <location>
        <position position="334"/>
    </location>
    <ligand>
        <name>thiamine diphosphate</name>
        <dbReference type="ChEBI" id="CHEBI:58937"/>
    </ligand>
</feature>
<dbReference type="EMBL" id="CP151502">
    <property type="protein sequence ID" value="WZN59577.1"/>
    <property type="molecule type" value="Genomic_DNA"/>
</dbReference>
<feature type="binding site" evidence="13">
    <location>
        <position position="227"/>
    </location>
    <ligand>
        <name>Mg(2+)</name>
        <dbReference type="ChEBI" id="CHEBI:18420"/>
    </ligand>
</feature>
<evidence type="ECO:0000256" key="8">
    <source>
        <dbReference type="ARBA" id="ARBA00023052"/>
    </source>
</evidence>
<dbReference type="GO" id="GO:0046872">
    <property type="term" value="F:metal ion binding"/>
    <property type="evidence" value="ECO:0007669"/>
    <property type="project" value="UniProtKB-KW"/>
</dbReference>
<dbReference type="InterPro" id="IPR055152">
    <property type="entry name" value="Transketolase-like_C_2"/>
</dbReference>
<dbReference type="EC" id="2.2.1.1" evidence="4"/>
<dbReference type="InterPro" id="IPR005474">
    <property type="entry name" value="Transketolase_N"/>
</dbReference>
<feature type="binding site" evidence="11">
    <location>
        <position position="543"/>
    </location>
    <ligand>
        <name>substrate</name>
    </ligand>
</feature>
<gene>
    <name evidence="16" type="ORF">HKI87_02g11030</name>
</gene>
<dbReference type="Pfam" id="PF22613">
    <property type="entry name" value="Transketolase_C_1"/>
    <property type="match status" value="1"/>
</dbReference>
<comment type="cofactor">
    <cofactor evidence="1">
        <name>Co(2+)</name>
        <dbReference type="ChEBI" id="CHEBI:48828"/>
    </cofactor>
</comment>
<feature type="binding site" evidence="12">
    <location>
        <position position="138"/>
    </location>
    <ligand>
        <name>thiamine diphosphate</name>
        <dbReference type="ChEBI" id="CHEBI:58937"/>
    </ligand>
</feature>
<evidence type="ECO:0000313" key="16">
    <source>
        <dbReference type="EMBL" id="WZN59577.1"/>
    </source>
</evidence>
<comment type="catalytic activity">
    <reaction evidence="9">
        <text>D-sedoheptulose 7-phosphate + D-glyceraldehyde 3-phosphate = aldehydo-D-ribose 5-phosphate + D-xylulose 5-phosphate</text>
        <dbReference type="Rhea" id="RHEA:10508"/>
        <dbReference type="ChEBI" id="CHEBI:57483"/>
        <dbReference type="ChEBI" id="CHEBI:57737"/>
        <dbReference type="ChEBI" id="CHEBI:58273"/>
        <dbReference type="ChEBI" id="CHEBI:59776"/>
        <dbReference type="EC" id="2.2.1.1"/>
    </reaction>
</comment>
<dbReference type="Gene3D" id="3.40.50.970">
    <property type="match status" value="2"/>
</dbReference>
<reference evidence="16 17" key="1">
    <citation type="submission" date="2024-03" db="EMBL/GenBank/DDBJ databases">
        <title>Complete genome sequence of the green alga Chloropicon roscoffensis RCC1871.</title>
        <authorList>
            <person name="Lemieux C."/>
            <person name="Pombert J.-F."/>
            <person name="Otis C."/>
            <person name="Turmel M."/>
        </authorList>
    </citation>
    <scope>NUCLEOTIDE SEQUENCE [LARGE SCALE GENOMIC DNA]</scope>
    <source>
        <strain evidence="16 17">RCC1871</strain>
    </source>
</reference>
<feature type="site" description="Important for catalytic activity" evidence="14">
    <location>
        <position position="98"/>
    </location>
</feature>
<evidence type="ECO:0000259" key="15">
    <source>
        <dbReference type="SMART" id="SM00861"/>
    </source>
</evidence>
<dbReference type="InterPro" id="IPR005475">
    <property type="entry name" value="Transketolase-like_Pyr-bd"/>
</dbReference>
<dbReference type="PROSITE" id="PS00802">
    <property type="entry name" value="TRANSKETOLASE_2"/>
    <property type="match status" value="1"/>
</dbReference>
<dbReference type="GO" id="GO:0004802">
    <property type="term" value="F:transketolase activity"/>
    <property type="evidence" value="ECO:0007669"/>
    <property type="project" value="UniProtKB-EC"/>
</dbReference>
<feature type="binding site" evidence="13">
    <location>
        <position position="257"/>
    </location>
    <ligand>
        <name>Mg(2+)</name>
        <dbReference type="ChEBI" id="CHEBI:18420"/>
    </ligand>
</feature>
<feature type="binding site" evidence="11">
    <location>
        <position position="594"/>
    </location>
    <ligand>
        <name>substrate</name>
    </ligand>
</feature>
<comment type="subunit">
    <text evidence="3">Homodimer.</text>
</comment>
<sequence length="735" mass="79128">MEATRMNASMKTAKGARLGLRPSVYRRAGRVVGRMQARRQVSQKHEARSVAASSNTGKVVNAAVAAAPPAVSEEVIDKCINAIRFLSIDGVEAANSGHPGLPMGCAPMSYVLWNEVMKHNPANTKWINRDRFILSAGHGSMLVYSLLHLTGYNLPIEELKNFRQWGSKCAGHPENFVTDGVEVTTGPLGAGICNAVGFAMMEKHLAARFNKPDCEIIDNYTYCIMGDGCNMEGMSNEACSLAGHWGLGKLIAFYDDNSISIDGHTDISFTEDVSARYEALGWHVLHVQNGNTDVDAIRKAIAEAKAVTDKPTLIKVTTIIGYGSPNKADSHDVHGAALGADEVQATRDNLKWDLPPFEIPSEVYSAMRDSCQEKGAAFEAEWNATMATYTSKYPEEAAEFKKFFLDGEQPANWADVLPTFTPEDSGVATRIHSQTMLNAVASVFPTFMGGSADLAPSNMTLMKAFGDFQKDTPAERNVRFGVREHGMGSIANGMALYGANIIPYCATFFIFTDYMRAAMRLAALSEIGTIFVMTHDSIGLGEDGPTHQPVEHLASFRAMPNIYTFRPADGNETAGAYKIAVESRKTPSLMVCSRQGLPNLEASSIDNVAKGAYVVHETNSSPDVIVIGTGSEVAIAMEGAKKVEAEGKSVRVISMPCWEIFEAQSDSYKESILPSSVTARVSIEAGSTFGWEKFVGTGGKSIGVDTFGASAPGPLLYEKFGITADAVAAACKEVM</sequence>
<dbReference type="InterPro" id="IPR033247">
    <property type="entry name" value="Transketolase_fam"/>
</dbReference>
<feature type="binding site" evidence="13">
    <location>
        <position position="259"/>
    </location>
    <ligand>
        <name>Mg(2+)</name>
        <dbReference type="ChEBI" id="CHEBI:18420"/>
    </ligand>
</feature>
<dbReference type="SUPFAM" id="SSF52922">
    <property type="entry name" value="TK C-terminal domain-like"/>
    <property type="match status" value="1"/>
</dbReference>
<comment type="similarity">
    <text evidence="2">Belongs to the transketolase family.</text>
</comment>
<accession>A0AAX4P013</accession>
<feature type="binding site" evidence="12">
    <location>
        <begin position="186"/>
        <end position="188"/>
    </location>
    <ligand>
        <name>thiamine diphosphate</name>
        <dbReference type="ChEBI" id="CHEBI:58937"/>
    </ligand>
</feature>
<evidence type="ECO:0000256" key="2">
    <source>
        <dbReference type="ARBA" id="ARBA00007131"/>
    </source>
</evidence>
<name>A0AAX4P013_9CHLO</name>
<evidence type="ECO:0000313" key="17">
    <source>
        <dbReference type="Proteomes" id="UP001472866"/>
    </source>
</evidence>
<keyword evidence="5" id="KW-0808">Transferase</keyword>
<evidence type="ECO:0000256" key="14">
    <source>
        <dbReference type="PIRSR" id="PIRSR605478-5"/>
    </source>
</evidence>
<comment type="cofactor">
    <cofactor evidence="12">
        <name>thiamine diphosphate</name>
        <dbReference type="ChEBI" id="CHEBI:58937"/>
    </cofactor>
    <text evidence="12">Binds 1 thiamine pyrophosphate per subunit. During the reaction, the substrate forms a covalent intermediate with the cofactor.</text>
</comment>
<feature type="binding site" evidence="12">
    <location>
        <position position="257"/>
    </location>
    <ligand>
        <name>thiamine diphosphate</name>
        <dbReference type="ChEBI" id="CHEBI:58937"/>
    </ligand>
</feature>
<keyword evidence="8 12" id="KW-0786">Thiamine pyrophosphate</keyword>
<dbReference type="GO" id="GO:0006098">
    <property type="term" value="P:pentose-phosphate shunt"/>
    <property type="evidence" value="ECO:0007669"/>
    <property type="project" value="TreeGrafter"/>
</dbReference>
<evidence type="ECO:0000256" key="11">
    <source>
        <dbReference type="PIRSR" id="PIRSR605478-2"/>
    </source>
</evidence>
<dbReference type="InterPro" id="IPR009014">
    <property type="entry name" value="Transketo_C/PFOR_II"/>
</dbReference>
<feature type="binding site" evidence="11">
    <location>
        <position position="98"/>
    </location>
    <ligand>
        <name>substrate</name>
    </ligand>
</feature>
<dbReference type="PANTHER" id="PTHR43522:SF2">
    <property type="entry name" value="TRANSKETOLASE 1-RELATED"/>
    <property type="match status" value="1"/>
</dbReference>
<organism evidence="16 17">
    <name type="scientific">Chloropicon roscoffensis</name>
    <dbReference type="NCBI Taxonomy" id="1461544"/>
    <lineage>
        <taxon>Eukaryota</taxon>
        <taxon>Viridiplantae</taxon>
        <taxon>Chlorophyta</taxon>
        <taxon>Chloropicophyceae</taxon>
        <taxon>Chloropicales</taxon>
        <taxon>Chloropicaceae</taxon>
        <taxon>Chloropicon</taxon>
    </lineage>
</organism>
<dbReference type="Pfam" id="PF02779">
    <property type="entry name" value="Transket_pyr"/>
    <property type="match status" value="1"/>
</dbReference>
<protein>
    <recommendedName>
        <fullName evidence="4">transketolase</fullName>
        <ecNumber evidence="4">2.2.1.1</ecNumber>
    </recommendedName>
</protein>
<feature type="binding site" evidence="12">
    <location>
        <position position="511"/>
    </location>
    <ligand>
        <name>thiamine diphosphate</name>
        <dbReference type="ChEBI" id="CHEBI:58937"/>
    </ligand>
</feature>
<dbReference type="InterPro" id="IPR029061">
    <property type="entry name" value="THDP-binding"/>
</dbReference>
<dbReference type="Proteomes" id="UP001472866">
    <property type="component" value="Chromosome 02"/>
</dbReference>
<keyword evidence="6 13" id="KW-0479">Metal-binding</keyword>
<dbReference type="NCBIfam" id="TIGR00232">
    <property type="entry name" value="tktlase_bact"/>
    <property type="match status" value="1"/>
</dbReference>
<evidence type="ECO:0000256" key="9">
    <source>
        <dbReference type="ARBA" id="ARBA00049473"/>
    </source>
</evidence>
<evidence type="ECO:0000256" key="5">
    <source>
        <dbReference type="ARBA" id="ARBA00022679"/>
    </source>
</evidence>
<dbReference type="Pfam" id="PF00456">
    <property type="entry name" value="Transketolase_N"/>
    <property type="match status" value="1"/>
</dbReference>
<evidence type="ECO:0000256" key="12">
    <source>
        <dbReference type="PIRSR" id="PIRSR605478-3"/>
    </source>
</evidence>
<dbReference type="PROSITE" id="PS00801">
    <property type="entry name" value="TRANSKETOLASE_1"/>
    <property type="match status" value="1"/>
</dbReference>
<evidence type="ECO:0000256" key="1">
    <source>
        <dbReference type="ARBA" id="ARBA00001941"/>
    </source>
</evidence>
<feature type="binding site" evidence="11">
    <location>
        <position position="457"/>
    </location>
    <ligand>
        <name>substrate</name>
    </ligand>
</feature>
<feature type="site" description="Important for catalytic activity" evidence="14">
    <location>
        <position position="334"/>
    </location>
</feature>
<dbReference type="SMART" id="SM00861">
    <property type="entry name" value="Transket_pyr"/>
    <property type="match status" value="1"/>
</dbReference>
<dbReference type="InterPro" id="IPR020826">
    <property type="entry name" value="Transketolase_BS"/>
</dbReference>
<dbReference type="GO" id="GO:0005829">
    <property type="term" value="C:cytosol"/>
    <property type="evidence" value="ECO:0007669"/>
    <property type="project" value="TreeGrafter"/>
</dbReference>
<dbReference type="PANTHER" id="PTHR43522">
    <property type="entry name" value="TRANSKETOLASE"/>
    <property type="match status" value="1"/>
</dbReference>
<evidence type="ECO:0000256" key="13">
    <source>
        <dbReference type="PIRSR" id="PIRSR605478-4"/>
    </source>
</evidence>
<feature type="binding site" evidence="11">
    <location>
        <position position="535"/>
    </location>
    <ligand>
        <name>substrate</name>
    </ligand>
</feature>
<evidence type="ECO:0000256" key="6">
    <source>
        <dbReference type="ARBA" id="ARBA00022723"/>
    </source>
</evidence>
<comment type="cofactor">
    <cofactor evidence="13">
        <name>Mg(2+)</name>
        <dbReference type="ChEBI" id="CHEBI:18420"/>
    </cofactor>
    <text evidence="13">Binds 1 Mg(2+) ion per subunit. Can also utilize other divalent metal cations, such as Ca(2+), Mn(2+) and Co(2+).</text>
</comment>
<dbReference type="FunFam" id="3.40.50.970:FF:000004">
    <property type="entry name" value="Transketolase"/>
    <property type="match status" value="1"/>
</dbReference>
<dbReference type="FunFam" id="3.40.50.970:FF:000003">
    <property type="entry name" value="Transketolase"/>
    <property type="match status" value="1"/>
</dbReference>
<feature type="active site" description="Proton donor" evidence="10">
    <location>
        <position position="484"/>
    </location>
</feature>
<feature type="binding site" evidence="11">
    <location>
        <position position="430"/>
    </location>
    <ligand>
        <name>substrate</name>
    </ligand>
</feature>
<proteinExistence type="inferred from homology"/>
<evidence type="ECO:0000256" key="7">
    <source>
        <dbReference type="ARBA" id="ARBA00022842"/>
    </source>
</evidence>
<dbReference type="InterPro" id="IPR049557">
    <property type="entry name" value="Transketolase_CS"/>
</dbReference>
<dbReference type="AlphaFoldDB" id="A0AAX4P013"/>
<keyword evidence="17" id="KW-1185">Reference proteome</keyword>
<evidence type="ECO:0000256" key="3">
    <source>
        <dbReference type="ARBA" id="ARBA00011738"/>
    </source>
</evidence>
<dbReference type="Gene3D" id="3.40.50.920">
    <property type="match status" value="1"/>
</dbReference>
<evidence type="ECO:0000256" key="4">
    <source>
        <dbReference type="ARBA" id="ARBA00013152"/>
    </source>
</evidence>
<keyword evidence="7 13" id="KW-0460">Magnesium</keyword>
<feature type="binding site" evidence="11">
    <location>
        <position position="334"/>
    </location>
    <ligand>
        <name>substrate</name>
    </ligand>
</feature>
<dbReference type="FunFam" id="3.40.50.920:FF:000003">
    <property type="entry name" value="Transketolase"/>
    <property type="match status" value="1"/>
</dbReference>
<feature type="binding site" evidence="11">
    <location>
        <position position="547"/>
    </location>
    <ligand>
        <name>substrate</name>
    </ligand>
</feature>
<dbReference type="SUPFAM" id="SSF52518">
    <property type="entry name" value="Thiamin diphosphate-binding fold (THDP-binding)"/>
    <property type="match status" value="2"/>
</dbReference>
<dbReference type="CDD" id="cd02012">
    <property type="entry name" value="TPP_TK"/>
    <property type="match status" value="1"/>
</dbReference>
<evidence type="ECO:0000256" key="10">
    <source>
        <dbReference type="PIRSR" id="PIRSR605478-1"/>
    </source>
</evidence>
<feature type="binding site" evidence="12">
    <location>
        <position position="228"/>
    </location>
    <ligand>
        <name>thiamine diphosphate</name>
        <dbReference type="ChEBI" id="CHEBI:58937"/>
    </ligand>
</feature>
<feature type="domain" description="Transketolase-like pyrimidine-binding" evidence="15">
    <location>
        <begin position="427"/>
        <end position="599"/>
    </location>
</feature>
<dbReference type="InterPro" id="IPR005478">
    <property type="entry name" value="Transketolase_bac-like"/>
</dbReference>
<dbReference type="CDD" id="cd07033">
    <property type="entry name" value="TPP_PYR_DXS_TK_like"/>
    <property type="match status" value="1"/>
</dbReference>